<dbReference type="InterPro" id="IPR013655">
    <property type="entry name" value="PAS_fold_3"/>
</dbReference>
<organism evidence="3 4">
    <name type="scientific">Cellulomonas xylanilytica</name>
    <dbReference type="NCBI Taxonomy" id="233583"/>
    <lineage>
        <taxon>Bacteria</taxon>
        <taxon>Bacillati</taxon>
        <taxon>Actinomycetota</taxon>
        <taxon>Actinomycetes</taxon>
        <taxon>Micrococcales</taxon>
        <taxon>Cellulomonadaceae</taxon>
        <taxon>Cellulomonas</taxon>
    </lineage>
</organism>
<evidence type="ECO:0000313" key="4">
    <source>
        <dbReference type="Proteomes" id="UP000321118"/>
    </source>
</evidence>
<proteinExistence type="predicted"/>
<dbReference type="GO" id="GO:0003723">
    <property type="term" value="F:RNA binding"/>
    <property type="evidence" value="ECO:0007669"/>
    <property type="project" value="InterPro"/>
</dbReference>
<dbReference type="Pfam" id="PF08447">
    <property type="entry name" value="PAS_3"/>
    <property type="match status" value="1"/>
</dbReference>
<dbReference type="SUPFAM" id="SSF55785">
    <property type="entry name" value="PYP-like sensor domain (PAS domain)"/>
    <property type="match status" value="1"/>
</dbReference>
<accession>A0A510V958</accession>
<evidence type="ECO:0008006" key="5">
    <source>
        <dbReference type="Google" id="ProtNLM"/>
    </source>
</evidence>
<protein>
    <recommendedName>
        <fullName evidence="5">STAS domain-containing protein</fullName>
    </recommendedName>
</protein>
<dbReference type="InterPro" id="IPR005561">
    <property type="entry name" value="ANTAR"/>
</dbReference>
<evidence type="ECO:0000259" key="1">
    <source>
        <dbReference type="PROSITE" id="PS50801"/>
    </source>
</evidence>
<keyword evidence="4" id="KW-1185">Reference proteome</keyword>
<dbReference type="AlphaFoldDB" id="A0A510V958"/>
<dbReference type="PROSITE" id="PS50921">
    <property type="entry name" value="ANTAR"/>
    <property type="match status" value="1"/>
</dbReference>
<dbReference type="PROSITE" id="PS50801">
    <property type="entry name" value="STAS"/>
    <property type="match status" value="1"/>
</dbReference>
<dbReference type="CDD" id="cd07043">
    <property type="entry name" value="STAS_anti-anti-sigma_factors"/>
    <property type="match status" value="1"/>
</dbReference>
<feature type="domain" description="ANTAR" evidence="2">
    <location>
        <begin position="126"/>
        <end position="187"/>
    </location>
</feature>
<sequence length="336" mass="35582">MRGVVEVVVPTPHPRPAQVGRFEYTASTGRWWWSDGMFQIHGMSPGDVVPTLAIMSRHIHPDDRGRVLDTLGQCGVDGKPFGCQYRLLDLSGAQRFVTLTGAGGSDDDALRTVSGFLVDTTAAQRDAVAHQVNEELTQALRSHAVIDQAKGAFMLGYGIDGDAAFELLRWGSQQRNVRLLTLAERLVAAVESGGGLGSDTRQRLDDFYFASLQDGVPEQPVARTTPGLDITFDTSGDEPVVRVEGPVDLATAHELTAAVTQLMIKAREVGAMVVDLRQVTHLGSVGVSALSAAHRRSAAAGVKMRIVLSPGTSLGLAGAHGLDVVSAAADQPTPSS</sequence>
<dbReference type="SUPFAM" id="SSF52172">
    <property type="entry name" value="CheY-like"/>
    <property type="match status" value="1"/>
</dbReference>
<dbReference type="Gene3D" id="3.30.750.24">
    <property type="entry name" value="STAS domain"/>
    <property type="match status" value="1"/>
</dbReference>
<dbReference type="InterPro" id="IPR011006">
    <property type="entry name" value="CheY-like_superfamily"/>
</dbReference>
<feature type="domain" description="STAS" evidence="1">
    <location>
        <begin position="228"/>
        <end position="307"/>
    </location>
</feature>
<dbReference type="Gene3D" id="1.10.10.10">
    <property type="entry name" value="Winged helix-like DNA-binding domain superfamily/Winged helix DNA-binding domain"/>
    <property type="match status" value="1"/>
</dbReference>
<dbReference type="InterPro" id="IPR036513">
    <property type="entry name" value="STAS_dom_sf"/>
</dbReference>
<dbReference type="Pfam" id="PF03861">
    <property type="entry name" value="ANTAR"/>
    <property type="match status" value="1"/>
</dbReference>
<dbReference type="Proteomes" id="UP000321118">
    <property type="component" value="Unassembled WGS sequence"/>
</dbReference>
<dbReference type="InterPro" id="IPR002645">
    <property type="entry name" value="STAS_dom"/>
</dbReference>
<gene>
    <name evidence="3" type="ORF">CXY01_39280</name>
</gene>
<evidence type="ECO:0000259" key="2">
    <source>
        <dbReference type="PROSITE" id="PS50921"/>
    </source>
</evidence>
<dbReference type="SUPFAM" id="SSF52091">
    <property type="entry name" value="SpoIIaa-like"/>
    <property type="match status" value="1"/>
</dbReference>
<dbReference type="Gene3D" id="3.30.450.20">
    <property type="entry name" value="PAS domain"/>
    <property type="match status" value="1"/>
</dbReference>
<evidence type="ECO:0000313" key="3">
    <source>
        <dbReference type="EMBL" id="GEK23408.1"/>
    </source>
</evidence>
<dbReference type="SMART" id="SM01012">
    <property type="entry name" value="ANTAR"/>
    <property type="match status" value="1"/>
</dbReference>
<dbReference type="EMBL" id="BJUB01000016">
    <property type="protein sequence ID" value="GEK23408.1"/>
    <property type="molecule type" value="Genomic_DNA"/>
</dbReference>
<comment type="caution">
    <text evidence="3">The sequence shown here is derived from an EMBL/GenBank/DDBJ whole genome shotgun (WGS) entry which is preliminary data.</text>
</comment>
<reference evidence="3 4" key="1">
    <citation type="submission" date="2019-07" db="EMBL/GenBank/DDBJ databases">
        <title>Whole genome shotgun sequence of Cellulomonas xylanilytica NBRC 101102.</title>
        <authorList>
            <person name="Hosoyama A."/>
            <person name="Uohara A."/>
            <person name="Ohji S."/>
            <person name="Ichikawa N."/>
        </authorList>
    </citation>
    <scope>NUCLEOTIDE SEQUENCE [LARGE SCALE GENOMIC DNA]</scope>
    <source>
        <strain evidence="3 4">NBRC 101102</strain>
    </source>
</reference>
<name>A0A510V958_9CELL</name>
<dbReference type="InterPro" id="IPR035965">
    <property type="entry name" value="PAS-like_dom_sf"/>
</dbReference>
<dbReference type="InterPro" id="IPR036388">
    <property type="entry name" value="WH-like_DNA-bd_sf"/>
</dbReference>
<dbReference type="Pfam" id="PF01740">
    <property type="entry name" value="STAS"/>
    <property type="match status" value="1"/>
</dbReference>